<dbReference type="PROSITE" id="PS00356">
    <property type="entry name" value="HTH_LACI_1"/>
    <property type="match status" value="1"/>
</dbReference>
<dbReference type="AlphaFoldDB" id="A0A1W6L585"/>
<dbReference type="Pfam" id="PF00356">
    <property type="entry name" value="LacI"/>
    <property type="match status" value="1"/>
</dbReference>
<sequence length="340" mass="36197">MPPRKPASVNIKDVARHAGVSLGSASRVVNNVANVGEETRAKVLAAIEALGYRPNHAAQSLRSRSTRTIGCLVTDVANPLYAQLFRALEERFLAEGYLLLLANGLNDPDREIALLNLFRLRGMDGVVIAPGNERHAGVLKAVAALEMPAVVLDRDLASRHDKVQFDHAAGMKAAVAYLAGLGHRRIALVQSQSSNRPMRRRAEGLRAACRSHGLAFDDRWLVQLPSSTSSAYDAVAALLAAPDRPTALLVQGTSILVETLNAVSAAGLSMPRDLSLMSIGDPDFAVHHAPPLTALRVDLHAVADRTAERLLARLGGETAEAVSLRVPSELIERGSCGPAP</sequence>
<evidence type="ECO:0000313" key="1">
    <source>
        <dbReference type="EMBL" id="ARN19414.1"/>
    </source>
</evidence>
<dbReference type="PANTHER" id="PTHR30146:SF138">
    <property type="entry name" value="TRANSCRIPTIONAL REGULATORY PROTEIN"/>
    <property type="match status" value="1"/>
</dbReference>
<accession>A0A1W6L585</accession>
<dbReference type="SUPFAM" id="SSF47413">
    <property type="entry name" value="lambda repressor-like DNA-binding domains"/>
    <property type="match status" value="1"/>
</dbReference>
<dbReference type="KEGG" id="rgu:A4W93_05520"/>
<dbReference type="Gene3D" id="3.40.50.2300">
    <property type="match status" value="2"/>
</dbReference>
<keyword evidence="2" id="KW-1185">Reference proteome</keyword>
<dbReference type="STRING" id="946333.A4W93_05520"/>
<dbReference type="Pfam" id="PF13377">
    <property type="entry name" value="Peripla_BP_3"/>
    <property type="match status" value="1"/>
</dbReference>
<dbReference type="SMART" id="SM00354">
    <property type="entry name" value="HTH_LACI"/>
    <property type="match status" value="1"/>
</dbReference>
<dbReference type="GO" id="GO:0003700">
    <property type="term" value="F:DNA-binding transcription factor activity"/>
    <property type="evidence" value="ECO:0007669"/>
    <property type="project" value="TreeGrafter"/>
</dbReference>
<dbReference type="RefSeq" id="WP_085749671.1">
    <property type="nucleotide sequence ID" value="NZ_BSPR01000002.1"/>
</dbReference>
<name>A0A1W6L585_9BURK</name>
<dbReference type="SUPFAM" id="SSF53822">
    <property type="entry name" value="Periplasmic binding protein-like I"/>
    <property type="match status" value="1"/>
</dbReference>
<dbReference type="InterPro" id="IPR046335">
    <property type="entry name" value="LacI/GalR-like_sensor"/>
</dbReference>
<reference evidence="1 2" key="1">
    <citation type="submission" date="2016-04" db="EMBL/GenBank/DDBJ databases">
        <title>Complete genome sequence of natural rubber-degrading, novel Gram-negative bacterium, Rhizobacter gummiphilus strain NS21.</title>
        <authorList>
            <person name="Tabata M."/>
            <person name="Kasai D."/>
            <person name="Fukuda M."/>
        </authorList>
    </citation>
    <scope>NUCLEOTIDE SEQUENCE [LARGE SCALE GENOMIC DNA]</scope>
    <source>
        <strain evidence="1 2">NS21</strain>
    </source>
</reference>
<dbReference type="GO" id="GO:0000976">
    <property type="term" value="F:transcription cis-regulatory region binding"/>
    <property type="evidence" value="ECO:0007669"/>
    <property type="project" value="TreeGrafter"/>
</dbReference>
<evidence type="ECO:0000313" key="2">
    <source>
        <dbReference type="Proteomes" id="UP000193427"/>
    </source>
</evidence>
<dbReference type="Proteomes" id="UP000193427">
    <property type="component" value="Chromosome"/>
</dbReference>
<dbReference type="EMBL" id="CP015118">
    <property type="protein sequence ID" value="ARN19414.1"/>
    <property type="molecule type" value="Genomic_DNA"/>
</dbReference>
<dbReference type="InterPro" id="IPR000843">
    <property type="entry name" value="HTH_LacI"/>
</dbReference>
<dbReference type="PANTHER" id="PTHR30146">
    <property type="entry name" value="LACI-RELATED TRANSCRIPTIONAL REPRESSOR"/>
    <property type="match status" value="1"/>
</dbReference>
<dbReference type="Gene3D" id="1.10.260.40">
    <property type="entry name" value="lambda repressor-like DNA-binding domains"/>
    <property type="match status" value="1"/>
</dbReference>
<dbReference type="CDD" id="cd06281">
    <property type="entry name" value="PBP1_LacI-like"/>
    <property type="match status" value="1"/>
</dbReference>
<organism evidence="1 2">
    <name type="scientific">Piscinibacter gummiphilus</name>
    <dbReference type="NCBI Taxonomy" id="946333"/>
    <lineage>
        <taxon>Bacteria</taxon>
        <taxon>Pseudomonadati</taxon>
        <taxon>Pseudomonadota</taxon>
        <taxon>Betaproteobacteria</taxon>
        <taxon>Burkholderiales</taxon>
        <taxon>Sphaerotilaceae</taxon>
        <taxon>Piscinibacter</taxon>
    </lineage>
</organism>
<dbReference type="PROSITE" id="PS50932">
    <property type="entry name" value="HTH_LACI_2"/>
    <property type="match status" value="1"/>
</dbReference>
<protein>
    <submittedName>
        <fullName evidence="1">LacI family transcriptional regulator</fullName>
    </submittedName>
</protein>
<proteinExistence type="predicted"/>
<dbReference type="CDD" id="cd01392">
    <property type="entry name" value="HTH_LacI"/>
    <property type="match status" value="1"/>
</dbReference>
<dbReference type="InterPro" id="IPR028082">
    <property type="entry name" value="Peripla_BP_I"/>
</dbReference>
<dbReference type="InterPro" id="IPR010982">
    <property type="entry name" value="Lambda_DNA-bd_dom_sf"/>
</dbReference>
<dbReference type="OrthoDB" id="269117at2"/>
<gene>
    <name evidence="1" type="ORF">A4W93_05520</name>
</gene>